<keyword evidence="2" id="KW-1185">Reference proteome</keyword>
<evidence type="ECO:0000313" key="1">
    <source>
        <dbReference type="EMBL" id="WXB16404.1"/>
    </source>
</evidence>
<accession>A0ABZ2LZN3</accession>
<sequence>MKAIEHAEVRADKSNGAADLNYFSAPNAIVLDGLGARGGKMHTSEEFVHLDSLESRARALRELLGLADKDL</sequence>
<name>A0ABZ2LZN3_9BACT</name>
<evidence type="ECO:0000313" key="2">
    <source>
        <dbReference type="Proteomes" id="UP001370348"/>
    </source>
</evidence>
<organism evidence="1 2">
    <name type="scientific">Pendulispora albinea</name>
    <dbReference type="NCBI Taxonomy" id="2741071"/>
    <lineage>
        <taxon>Bacteria</taxon>
        <taxon>Pseudomonadati</taxon>
        <taxon>Myxococcota</taxon>
        <taxon>Myxococcia</taxon>
        <taxon>Myxococcales</taxon>
        <taxon>Sorangiineae</taxon>
        <taxon>Pendulisporaceae</taxon>
        <taxon>Pendulispora</taxon>
    </lineage>
</organism>
<gene>
    <name evidence="1" type="ORF">LZC94_03790</name>
</gene>
<reference evidence="1 2" key="1">
    <citation type="submission" date="2021-12" db="EMBL/GenBank/DDBJ databases">
        <title>Discovery of the Pendulisporaceae a myxobacterial family with distinct sporulation behavior and unique specialized metabolism.</title>
        <authorList>
            <person name="Garcia R."/>
            <person name="Popoff A."/>
            <person name="Bader C.D."/>
            <person name="Loehr J."/>
            <person name="Walesch S."/>
            <person name="Walt C."/>
            <person name="Boldt J."/>
            <person name="Bunk B."/>
            <person name="Haeckl F.J.F.P.J."/>
            <person name="Gunesch A.P."/>
            <person name="Birkelbach J."/>
            <person name="Nuebel U."/>
            <person name="Pietschmann T."/>
            <person name="Bach T."/>
            <person name="Mueller R."/>
        </authorList>
    </citation>
    <scope>NUCLEOTIDE SEQUENCE [LARGE SCALE GENOMIC DNA]</scope>
    <source>
        <strain evidence="1 2">MSr11954</strain>
    </source>
</reference>
<dbReference type="Proteomes" id="UP001370348">
    <property type="component" value="Chromosome"/>
</dbReference>
<dbReference type="EMBL" id="CP089984">
    <property type="protein sequence ID" value="WXB16404.1"/>
    <property type="molecule type" value="Genomic_DNA"/>
</dbReference>
<dbReference type="RefSeq" id="WP_394826028.1">
    <property type="nucleotide sequence ID" value="NZ_CP089984.1"/>
</dbReference>
<protein>
    <submittedName>
        <fullName evidence="1">Uncharacterized protein</fullName>
    </submittedName>
</protein>
<dbReference type="Gene3D" id="3.40.630.10">
    <property type="entry name" value="Zn peptidases"/>
    <property type="match status" value="1"/>
</dbReference>
<proteinExistence type="predicted"/>